<gene>
    <name evidence="4" type="ORF">A9F13_17g01133</name>
</gene>
<reference evidence="4 5" key="1">
    <citation type="submission" date="2017-04" db="EMBL/GenBank/DDBJ databases">
        <title>Draft genome of the yeast Clavispora lusitaniae type strain CBS 6936.</title>
        <authorList>
            <person name="Durrens P."/>
            <person name="Klopp C."/>
            <person name="Biteau N."/>
            <person name="Fitton-Ouhabi V."/>
            <person name="Dementhon K."/>
            <person name="Accoceberry I."/>
            <person name="Sherman D.J."/>
            <person name="Noel T."/>
        </authorList>
    </citation>
    <scope>NUCLEOTIDE SEQUENCE [LARGE SCALE GENOMIC DNA]</scope>
    <source>
        <strain evidence="4 5">CBS 6936</strain>
    </source>
</reference>
<evidence type="ECO:0000256" key="2">
    <source>
        <dbReference type="SAM" id="MobiDB-lite"/>
    </source>
</evidence>
<comment type="caution">
    <text evidence="4">The sequence shown here is derived from an EMBL/GenBank/DDBJ whole genome shotgun (WGS) entry which is preliminary data.</text>
</comment>
<proteinExistence type="predicted"/>
<dbReference type="PROSITE" id="PS50238">
    <property type="entry name" value="RHOGAP"/>
    <property type="match status" value="1"/>
</dbReference>
<dbReference type="CDD" id="cd00159">
    <property type="entry name" value="RhoGAP"/>
    <property type="match status" value="1"/>
</dbReference>
<dbReference type="PANTHER" id="PTHR15228:SF25">
    <property type="entry name" value="F-BAR DOMAIN-CONTAINING PROTEIN"/>
    <property type="match status" value="1"/>
</dbReference>
<feature type="compositionally biased region" description="Basic and acidic residues" evidence="2">
    <location>
        <begin position="476"/>
        <end position="485"/>
    </location>
</feature>
<dbReference type="InterPro" id="IPR051025">
    <property type="entry name" value="RhoGAP"/>
</dbReference>
<organism evidence="4 5">
    <name type="scientific">Clavispora lusitaniae</name>
    <name type="common">Candida lusitaniae</name>
    <dbReference type="NCBI Taxonomy" id="36911"/>
    <lineage>
        <taxon>Eukaryota</taxon>
        <taxon>Fungi</taxon>
        <taxon>Dikarya</taxon>
        <taxon>Ascomycota</taxon>
        <taxon>Saccharomycotina</taxon>
        <taxon>Pichiomycetes</taxon>
        <taxon>Metschnikowiaceae</taxon>
        <taxon>Clavispora</taxon>
    </lineage>
</organism>
<dbReference type="PANTHER" id="PTHR15228">
    <property type="entry name" value="SPERMATHECAL PHYSIOLOGY VARIANT"/>
    <property type="match status" value="1"/>
</dbReference>
<accession>A0AA91PWN4</accession>
<dbReference type="Pfam" id="PF00620">
    <property type="entry name" value="RhoGAP"/>
    <property type="match status" value="1"/>
</dbReference>
<evidence type="ECO:0000259" key="3">
    <source>
        <dbReference type="PROSITE" id="PS50238"/>
    </source>
</evidence>
<evidence type="ECO:0000313" key="5">
    <source>
        <dbReference type="Proteomes" id="UP000195602"/>
    </source>
</evidence>
<dbReference type="Proteomes" id="UP000195602">
    <property type="component" value="Unassembled WGS sequence"/>
</dbReference>
<protein>
    <recommendedName>
        <fullName evidence="3">Rho-GAP domain-containing protein</fullName>
    </recommendedName>
</protein>
<sequence>MTPEGKIAIQNMNSLPASLLEANTPRQDFRSMPKSTVKISKGLEAEVPALLVDCLEVIFSNGLVEGIFRISGSARRMKTVTEDYGSYQKWLNSTERQPNVHDVGGIIKKYLRDYLDSINGLFPARVLRDFKQEYVSHLRKSSECSEDSFKSANTSLDSSVSLSSISEVGEEMDSHISNPDSLVDALAHCLIVNNLESKNLFFIYWLSVMKRLSLYQDKTKMSVSNSSIIFQPYLFNQTNVEDLSKFRNILTFLVKNFDAFITRFKYYEEVIGGLHALDNDCMSISSSGSVSASPLTIYSSNQGSPSKNTDEPRRKASISNRLSMFWDNYNLPANRSKRISFLSAKSSDRFASSDNLGIDSQVQDTHKQWNPENTTILDSPETETPILDNSERISASPVHHREERRENDVRNQMDGIPQRPTLPKRNSKRKSFIEFFRSSSSLNSQENLSTGVTVSPLTPPSSSSMLALPKQTMGRSVDDLSKTKDMQNANISGRKSLGRSISLRLKKK</sequence>
<dbReference type="InterPro" id="IPR000198">
    <property type="entry name" value="RhoGAP_dom"/>
</dbReference>
<feature type="compositionally biased region" description="Low complexity" evidence="2">
    <location>
        <begin position="444"/>
        <end position="464"/>
    </location>
</feature>
<evidence type="ECO:0000313" key="4">
    <source>
        <dbReference type="EMBL" id="OVF06892.1"/>
    </source>
</evidence>
<feature type="domain" description="Rho-GAP" evidence="3">
    <location>
        <begin position="37"/>
        <end position="261"/>
    </location>
</feature>
<name>A0AA91PWN4_CLALS</name>
<dbReference type="SMART" id="SM00324">
    <property type="entry name" value="RhoGAP"/>
    <property type="match status" value="1"/>
</dbReference>
<dbReference type="EMBL" id="LYUB02000017">
    <property type="protein sequence ID" value="OVF06892.1"/>
    <property type="molecule type" value="Genomic_DNA"/>
</dbReference>
<keyword evidence="1" id="KW-0343">GTPase activation</keyword>
<feature type="region of interest" description="Disordered" evidence="2">
    <location>
        <begin position="392"/>
        <end position="427"/>
    </location>
</feature>
<dbReference type="GO" id="GO:0005096">
    <property type="term" value="F:GTPase activator activity"/>
    <property type="evidence" value="ECO:0007669"/>
    <property type="project" value="UniProtKB-KW"/>
</dbReference>
<feature type="region of interest" description="Disordered" evidence="2">
    <location>
        <begin position="444"/>
        <end position="508"/>
    </location>
</feature>
<dbReference type="AlphaFoldDB" id="A0AA91PWN4"/>
<dbReference type="GO" id="GO:0007165">
    <property type="term" value="P:signal transduction"/>
    <property type="evidence" value="ECO:0007669"/>
    <property type="project" value="InterPro"/>
</dbReference>
<dbReference type="SUPFAM" id="SSF48350">
    <property type="entry name" value="GTPase activation domain, GAP"/>
    <property type="match status" value="1"/>
</dbReference>
<dbReference type="KEGG" id="clus:A9F13_17g01133"/>
<dbReference type="Gene3D" id="1.10.555.10">
    <property type="entry name" value="Rho GTPase activation protein"/>
    <property type="match status" value="1"/>
</dbReference>
<evidence type="ECO:0000256" key="1">
    <source>
        <dbReference type="ARBA" id="ARBA00022468"/>
    </source>
</evidence>
<feature type="compositionally biased region" description="Basic and acidic residues" evidence="2">
    <location>
        <begin position="399"/>
        <end position="411"/>
    </location>
</feature>
<dbReference type="InterPro" id="IPR008936">
    <property type="entry name" value="Rho_GTPase_activation_prot"/>
</dbReference>